<dbReference type="PROSITE" id="PS50146">
    <property type="entry name" value="DAGK"/>
    <property type="match status" value="1"/>
</dbReference>
<dbReference type="GO" id="GO:0005739">
    <property type="term" value="C:mitochondrion"/>
    <property type="evidence" value="ECO:0007669"/>
    <property type="project" value="TreeGrafter"/>
</dbReference>
<reference evidence="2 4" key="1">
    <citation type="journal article" date="2018" name="Gigascience">
        <title>Genomes of trombidid mites reveal novel predicted allergens and laterally-transferred genes associated with secondary metabolism.</title>
        <authorList>
            <person name="Dong X."/>
            <person name="Chaisiri K."/>
            <person name="Xia D."/>
            <person name="Armstrong S.D."/>
            <person name="Fang Y."/>
            <person name="Donnelly M.J."/>
            <person name="Kadowaki T."/>
            <person name="McGarry J.W."/>
            <person name="Darby A.C."/>
            <person name="Makepeace B.L."/>
        </authorList>
    </citation>
    <scope>NUCLEOTIDE SEQUENCE [LARGE SCALE GENOMIC DNA]</scope>
    <source>
        <strain evidence="2">UoL-WK</strain>
    </source>
</reference>
<dbReference type="PANTHER" id="PTHR12358">
    <property type="entry name" value="SPHINGOSINE KINASE"/>
    <property type="match status" value="1"/>
</dbReference>
<name>A0A3S3NV28_9ACAR</name>
<feature type="domain" description="DAGKc" evidence="1">
    <location>
        <begin position="59"/>
        <end position="156"/>
    </location>
</feature>
<dbReference type="GO" id="GO:0046512">
    <property type="term" value="P:sphingosine biosynthetic process"/>
    <property type="evidence" value="ECO:0007669"/>
    <property type="project" value="TreeGrafter"/>
</dbReference>
<protein>
    <submittedName>
        <fullName evidence="2">Acylglycerol kinase-like protein</fullName>
    </submittedName>
</protein>
<dbReference type="PANTHER" id="PTHR12358:SF31">
    <property type="entry name" value="ACYLGLYCEROL KINASE, MITOCHONDRIAL"/>
    <property type="match status" value="1"/>
</dbReference>
<dbReference type="STRING" id="1965070.A0A3S3NV28"/>
<sequence length="455" mass="52101">MILKALKTIRNNWKKSTVIVCVAAYGVNWLNTRMKIDHLMRVYCEEAIEFGNEPLNPYAAPRHVTVILNPVSKDRKCKQLYEKYVSPLFNCAGIKVSVLQTESEGEAKNLMNIMQNTDAVVVVGGLGTVHESITGLLRRNDSDSISTSLPIGVIPMSKRNYRFSEIFDFAKLPINESKRLSEVRIIAESAMTIIRETKKTVDVIKIEGKEIGKPVYAFNGMEFGILNDLVNKVDKYWYFGSYIKPYYSMIRGTILKNRESLNIPVDVNISYTEPCNGCSKCYQATKESKTIDESSRRWWHAFVPRKLGSQPNSLNLSEPAVDYSSVVNEKCGVWRDLTEKQLLNVAIRNSVYNRKMQLMLHLSDDMKKSEIIREGINLYKNNKLKSAKIIEAQNIRIKLAPNIKQTTNENENELENPEDKNKVINNDLWFSIDSERYESQSVELTLLPRKVNVYC</sequence>
<dbReference type="OrthoDB" id="9979394at2759"/>
<proteinExistence type="predicted"/>
<dbReference type="InterPro" id="IPR050187">
    <property type="entry name" value="Lipid_Phosphate_FormReg"/>
</dbReference>
<dbReference type="Proteomes" id="UP000285301">
    <property type="component" value="Unassembled WGS sequence"/>
</dbReference>
<evidence type="ECO:0000313" key="2">
    <source>
        <dbReference type="EMBL" id="RWS06592.1"/>
    </source>
</evidence>
<keyword evidence="2" id="KW-0418">Kinase</keyword>
<dbReference type="GO" id="GO:0001729">
    <property type="term" value="F:ceramide kinase activity"/>
    <property type="evidence" value="ECO:0007669"/>
    <property type="project" value="TreeGrafter"/>
</dbReference>
<dbReference type="SUPFAM" id="SSF111331">
    <property type="entry name" value="NAD kinase/diacylglycerol kinase-like"/>
    <property type="match status" value="1"/>
</dbReference>
<dbReference type="AlphaFoldDB" id="A0A3S3NV28"/>
<accession>A0A3S3NV28</accession>
<dbReference type="GO" id="GO:0047620">
    <property type="term" value="F:acylglycerol kinase activity"/>
    <property type="evidence" value="ECO:0007669"/>
    <property type="project" value="TreeGrafter"/>
</dbReference>
<evidence type="ECO:0000313" key="3">
    <source>
        <dbReference type="EMBL" id="RWS07708.1"/>
    </source>
</evidence>
<dbReference type="InterPro" id="IPR001206">
    <property type="entry name" value="Diacylglycerol_kinase_cat_dom"/>
</dbReference>
<dbReference type="Gene3D" id="3.40.50.10330">
    <property type="entry name" value="Probable inorganic polyphosphate/atp-NAD kinase, domain 1"/>
    <property type="match status" value="1"/>
</dbReference>
<dbReference type="GO" id="GO:0016020">
    <property type="term" value="C:membrane"/>
    <property type="evidence" value="ECO:0007669"/>
    <property type="project" value="TreeGrafter"/>
</dbReference>
<dbReference type="GO" id="GO:0004143">
    <property type="term" value="F:ATP-dependent diacylglycerol kinase activity"/>
    <property type="evidence" value="ECO:0007669"/>
    <property type="project" value="TreeGrafter"/>
</dbReference>
<comment type="caution">
    <text evidence="2">The sequence shown here is derived from an EMBL/GenBank/DDBJ whole genome shotgun (WGS) entry which is preliminary data.</text>
</comment>
<dbReference type="InterPro" id="IPR016064">
    <property type="entry name" value="NAD/diacylglycerol_kinase_sf"/>
</dbReference>
<dbReference type="EMBL" id="NCKU01004001">
    <property type="protein sequence ID" value="RWS06592.1"/>
    <property type="molecule type" value="Genomic_DNA"/>
</dbReference>
<keyword evidence="2" id="KW-0808">Transferase</keyword>
<reference evidence="2" key="2">
    <citation type="submission" date="2018-11" db="EMBL/GenBank/DDBJ databases">
        <title>Trombidioid mite genomics.</title>
        <authorList>
            <person name="Dong X."/>
        </authorList>
    </citation>
    <scope>NUCLEOTIDE SEQUENCE</scope>
    <source>
        <strain evidence="2">UoL-WK</strain>
    </source>
</reference>
<dbReference type="InterPro" id="IPR017438">
    <property type="entry name" value="ATP-NAD_kinase_N"/>
</dbReference>
<evidence type="ECO:0000259" key="1">
    <source>
        <dbReference type="PROSITE" id="PS50146"/>
    </source>
</evidence>
<organism evidence="2 4">
    <name type="scientific">Dinothrombium tinctorium</name>
    <dbReference type="NCBI Taxonomy" id="1965070"/>
    <lineage>
        <taxon>Eukaryota</taxon>
        <taxon>Metazoa</taxon>
        <taxon>Ecdysozoa</taxon>
        <taxon>Arthropoda</taxon>
        <taxon>Chelicerata</taxon>
        <taxon>Arachnida</taxon>
        <taxon>Acari</taxon>
        <taxon>Acariformes</taxon>
        <taxon>Trombidiformes</taxon>
        <taxon>Prostigmata</taxon>
        <taxon>Anystina</taxon>
        <taxon>Parasitengona</taxon>
        <taxon>Trombidioidea</taxon>
        <taxon>Trombidiidae</taxon>
        <taxon>Dinothrombium</taxon>
    </lineage>
</organism>
<dbReference type="EMBL" id="NCKU01003342">
    <property type="protein sequence ID" value="RWS07708.1"/>
    <property type="molecule type" value="Genomic_DNA"/>
</dbReference>
<dbReference type="GO" id="GO:0046513">
    <property type="term" value="P:ceramide biosynthetic process"/>
    <property type="evidence" value="ECO:0007669"/>
    <property type="project" value="TreeGrafter"/>
</dbReference>
<keyword evidence="4" id="KW-1185">Reference proteome</keyword>
<gene>
    <name evidence="3" type="ORF">B4U79_08927</name>
    <name evidence="2" type="ORF">B4U79_12985</name>
</gene>
<evidence type="ECO:0000313" key="4">
    <source>
        <dbReference type="Proteomes" id="UP000285301"/>
    </source>
</evidence>
<dbReference type="Pfam" id="PF00781">
    <property type="entry name" value="DAGK_cat"/>
    <property type="match status" value="1"/>
</dbReference>